<organism evidence="1 2">
    <name type="scientific">Phytophthora palmivora</name>
    <dbReference type="NCBI Taxonomy" id="4796"/>
    <lineage>
        <taxon>Eukaryota</taxon>
        <taxon>Sar</taxon>
        <taxon>Stramenopiles</taxon>
        <taxon>Oomycota</taxon>
        <taxon>Peronosporomycetes</taxon>
        <taxon>Peronosporales</taxon>
        <taxon>Peronosporaceae</taxon>
        <taxon>Phytophthora</taxon>
    </lineage>
</organism>
<sequence length="402" mass="45823">MPFGLKNAPQIYQRLLDNALYGFLKVTHDQDRSDRKDVFETGEPDLERNESVLGRRSYIDDILVTGRSWDSLCEKVEKLLYACDEWNLSISSFWGRQKVDYLGHRVSAEGLETHPKDLSALQELPFPTNLRSMQSFLGSLNYYSRFIEEFAIYASVLYELREADFYEIAQKTKPTGDDEDVVAEEGNRWTEARTAFAILKNKIVNAPILQHFDVDRQPVVVVYASKILDICYTQLVTRSNKVLTRHSTLAWLLHSSGLQGRLGRWAALLSSWTLEIVKCTREEDEILGVIAASITLRKEVDSILMSIAPRKQPRQVISMSPPTVEPDERLLVVSFDGSARVKRSGGAYSGIVWSLPEWTVISAASKYKLDLTVNEAEYHGLLFVPRSPVRYGQGTPDYLWRF</sequence>
<dbReference type="SUPFAM" id="SSF56672">
    <property type="entry name" value="DNA/RNA polymerases"/>
    <property type="match status" value="1"/>
</dbReference>
<accession>A0A2P4WZD1</accession>
<keyword evidence="1" id="KW-0808">Transferase</keyword>
<dbReference type="AlphaFoldDB" id="A0A2P4WZD1"/>
<dbReference type="PANTHER" id="PTHR33064:SF37">
    <property type="entry name" value="RIBONUCLEASE H"/>
    <property type="match status" value="1"/>
</dbReference>
<keyword evidence="1" id="KW-0548">Nucleotidyltransferase</keyword>
<evidence type="ECO:0000313" key="2">
    <source>
        <dbReference type="Proteomes" id="UP000237271"/>
    </source>
</evidence>
<dbReference type="OrthoDB" id="123377at2759"/>
<dbReference type="InterPro" id="IPR043502">
    <property type="entry name" value="DNA/RNA_pol_sf"/>
</dbReference>
<evidence type="ECO:0000313" key="1">
    <source>
        <dbReference type="EMBL" id="POM58657.1"/>
    </source>
</evidence>
<comment type="caution">
    <text evidence="1">The sequence shown here is derived from an EMBL/GenBank/DDBJ whole genome shotgun (WGS) entry which is preliminary data.</text>
</comment>
<keyword evidence="1" id="KW-0695">RNA-directed DNA polymerase</keyword>
<keyword evidence="2" id="KW-1185">Reference proteome</keyword>
<protein>
    <submittedName>
        <fullName evidence="1">Reverse transcriptase</fullName>
    </submittedName>
</protein>
<name>A0A2P4WZD1_9STRA</name>
<dbReference type="GO" id="GO:0003964">
    <property type="term" value="F:RNA-directed DNA polymerase activity"/>
    <property type="evidence" value="ECO:0007669"/>
    <property type="project" value="UniProtKB-KW"/>
</dbReference>
<dbReference type="Gene3D" id="3.30.70.270">
    <property type="match status" value="2"/>
</dbReference>
<reference evidence="1 2" key="1">
    <citation type="journal article" date="2017" name="Genome Biol. Evol.">
        <title>Phytophthora megakarya and P. palmivora, closely related causal agents of cacao black pod rot, underwent increases in genome sizes and gene numbers by different mechanisms.</title>
        <authorList>
            <person name="Ali S.S."/>
            <person name="Shao J."/>
            <person name="Lary D.J."/>
            <person name="Kronmiller B."/>
            <person name="Shen D."/>
            <person name="Strem M.D."/>
            <person name="Amoako-Attah I."/>
            <person name="Akrofi A.Y."/>
            <person name="Begoude B.A."/>
            <person name="Ten Hoopen G.M."/>
            <person name="Coulibaly K."/>
            <person name="Kebe B.I."/>
            <person name="Melnick R.L."/>
            <person name="Guiltinan M.J."/>
            <person name="Tyler B.M."/>
            <person name="Meinhardt L.W."/>
            <person name="Bailey B.A."/>
        </authorList>
    </citation>
    <scope>NUCLEOTIDE SEQUENCE [LARGE SCALE GENOMIC DNA]</scope>
    <source>
        <strain evidence="2">sbr112.9</strain>
    </source>
</reference>
<dbReference type="Proteomes" id="UP000237271">
    <property type="component" value="Unassembled WGS sequence"/>
</dbReference>
<gene>
    <name evidence="1" type="ORF">PHPALM_36668</name>
</gene>
<dbReference type="EMBL" id="NCKW01020183">
    <property type="protein sequence ID" value="POM58657.1"/>
    <property type="molecule type" value="Genomic_DNA"/>
</dbReference>
<dbReference type="PANTHER" id="PTHR33064">
    <property type="entry name" value="POL PROTEIN"/>
    <property type="match status" value="1"/>
</dbReference>
<dbReference type="InterPro" id="IPR043128">
    <property type="entry name" value="Rev_trsase/Diguanyl_cyclase"/>
</dbReference>
<dbReference type="InterPro" id="IPR051320">
    <property type="entry name" value="Viral_Replic_Matur_Polypro"/>
</dbReference>
<proteinExistence type="predicted"/>